<evidence type="ECO:0000313" key="3">
    <source>
        <dbReference type="EMBL" id="KAA6414156.1"/>
    </source>
</evidence>
<feature type="compositionally biased region" description="Basic and acidic residues" evidence="1">
    <location>
        <begin position="529"/>
        <end position="551"/>
    </location>
</feature>
<feature type="compositionally biased region" description="Basic residues" evidence="1">
    <location>
        <begin position="552"/>
        <end position="564"/>
    </location>
</feature>
<feature type="region of interest" description="Disordered" evidence="1">
    <location>
        <begin position="1"/>
        <end position="47"/>
    </location>
</feature>
<evidence type="ECO:0000256" key="1">
    <source>
        <dbReference type="SAM" id="MobiDB-lite"/>
    </source>
</evidence>
<feature type="domain" description="SET" evidence="2">
    <location>
        <begin position="375"/>
        <end position="493"/>
    </location>
</feature>
<dbReference type="Pfam" id="PF00856">
    <property type="entry name" value="SET"/>
    <property type="match status" value="1"/>
</dbReference>
<accession>A0A5M8PYR2</accession>
<dbReference type="GO" id="GO:0042054">
    <property type="term" value="F:histone methyltransferase activity"/>
    <property type="evidence" value="ECO:0007669"/>
    <property type="project" value="TreeGrafter"/>
</dbReference>
<dbReference type="PROSITE" id="PS50280">
    <property type="entry name" value="SET"/>
    <property type="match status" value="1"/>
</dbReference>
<organism evidence="3 4">
    <name type="scientific">Lasallia pustulata</name>
    <dbReference type="NCBI Taxonomy" id="136370"/>
    <lineage>
        <taxon>Eukaryota</taxon>
        <taxon>Fungi</taxon>
        <taxon>Dikarya</taxon>
        <taxon>Ascomycota</taxon>
        <taxon>Pezizomycotina</taxon>
        <taxon>Lecanoromycetes</taxon>
        <taxon>OSLEUM clade</taxon>
        <taxon>Umbilicariomycetidae</taxon>
        <taxon>Umbilicariales</taxon>
        <taxon>Umbilicariaceae</taxon>
        <taxon>Lasallia</taxon>
    </lineage>
</organism>
<dbReference type="PANTHER" id="PTHR45660">
    <property type="entry name" value="HISTONE-LYSINE N-METHYLTRANSFERASE SETMAR"/>
    <property type="match status" value="1"/>
</dbReference>
<evidence type="ECO:0000313" key="4">
    <source>
        <dbReference type="Proteomes" id="UP000324767"/>
    </source>
</evidence>
<evidence type="ECO:0000259" key="2">
    <source>
        <dbReference type="PROSITE" id="PS50280"/>
    </source>
</evidence>
<dbReference type="AlphaFoldDB" id="A0A5M8PYR2"/>
<dbReference type="InterPro" id="IPR001214">
    <property type="entry name" value="SET_dom"/>
</dbReference>
<reference evidence="3 4" key="1">
    <citation type="submission" date="2019-09" db="EMBL/GenBank/DDBJ databases">
        <title>The hologenome of the rock-dwelling lichen Lasallia pustulata.</title>
        <authorList>
            <person name="Greshake Tzovaras B."/>
            <person name="Segers F."/>
            <person name="Bicker A."/>
            <person name="Dal Grande F."/>
            <person name="Otte J."/>
            <person name="Hankeln T."/>
            <person name="Schmitt I."/>
            <person name="Ebersberger I."/>
        </authorList>
    </citation>
    <scope>NUCLEOTIDE SEQUENCE [LARGE SCALE GENOMIC DNA]</scope>
    <source>
        <strain evidence="3">A1-1</strain>
    </source>
</reference>
<dbReference type="PANTHER" id="PTHR45660:SF13">
    <property type="entry name" value="HISTONE-LYSINE N-METHYLTRANSFERASE SETMAR"/>
    <property type="match status" value="1"/>
</dbReference>
<proteinExistence type="predicted"/>
<dbReference type="InterPro" id="IPR051357">
    <property type="entry name" value="H3K9_HMTase_SUVAR3-9"/>
</dbReference>
<dbReference type="Proteomes" id="UP000324767">
    <property type="component" value="Unassembled WGS sequence"/>
</dbReference>
<feature type="region of interest" description="Disordered" evidence="1">
    <location>
        <begin position="520"/>
        <end position="564"/>
    </location>
</feature>
<feature type="compositionally biased region" description="Basic residues" evidence="1">
    <location>
        <begin position="1"/>
        <end position="10"/>
    </location>
</feature>
<dbReference type="OrthoDB" id="308383at2759"/>
<name>A0A5M8PYR2_9LECA</name>
<protein>
    <recommendedName>
        <fullName evidence="2">SET domain-containing protein</fullName>
    </recommendedName>
</protein>
<dbReference type="GO" id="GO:0003690">
    <property type="term" value="F:double-stranded DNA binding"/>
    <property type="evidence" value="ECO:0007669"/>
    <property type="project" value="TreeGrafter"/>
</dbReference>
<dbReference type="InterPro" id="IPR046341">
    <property type="entry name" value="SET_dom_sf"/>
</dbReference>
<gene>
    <name evidence="3" type="ORF">FRX48_02518</name>
</gene>
<dbReference type="Gene3D" id="2.170.270.10">
    <property type="entry name" value="SET domain"/>
    <property type="match status" value="1"/>
</dbReference>
<comment type="caution">
    <text evidence="3">The sequence shown here is derived from an EMBL/GenBank/DDBJ whole genome shotgun (WGS) entry which is preliminary data.</text>
</comment>
<dbReference type="EMBL" id="VXIT01000003">
    <property type="protein sequence ID" value="KAA6414156.1"/>
    <property type="molecule type" value="Genomic_DNA"/>
</dbReference>
<dbReference type="SMART" id="SM00317">
    <property type="entry name" value="SET"/>
    <property type="match status" value="1"/>
</dbReference>
<dbReference type="SUPFAM" id="SSF82199">
    <property type="entry name" value="SET domain"/>
    <property type="match status" value="1"/>
</dbReference>
<sequence>MRSKSFKQKTSKTCLGRKDGTPKGLSKKIIDKGQPTPKKGGKRPKVAEGQELMFAAASAFQKSASRPHEDLDKSRLFQSIETADDDATTQLLSQIYADLHEVSFDGLTKYTKDLKLPPFWVPDPADASDSGWLRHSVQSRLILHTQEMFSVIDDAYTSADDRAVAIFNAVNSVRVSPDKHRRVQSMAWKEERRRLRYRDFAASHGWMMLSIVANSRAFRTAGHAIESESWSRLTQAITKNSHSLEMFAKIRGLDWQTALINHPSLANRPWLTKNIQSNYELKPDSPHHRIVPSEPTVLPMRPSQEHDQININDIVFDPNHFTSKPRPAYWPSSLHYPVDDPTTRLISYGACALCNNSEYANCGCHPSTHRAVIRPLVELIQIPGKGVGVRALQPIREGAILHEYVGVLIPINADPKDQDIVYGMAFNPTPQRGFDKSIVSISSMRYGNWTRFINHSCASNALFRTLPIGRRMRVMVLARRDIRFGEELTIDYGNQYWTEDKLCKCGEPECKYGTRKAIAKNTPGGRRRRQEEIAAKESAKKRRIEETEAGERKKRKKRKKTRWW</sequence>